<organism evidence="1">
    <name type="scientific">viral metagenome</name>
    <dbReference type="NCBI Taxonomy" id="1070528"/>
    <lineage>
        <taxon>unclassified sequences</taxon>
        <taxon>metagenomes</taxon>
        <taxon>organismal metagenomes</taxon>
    </lineage>
</organism>
<name>A0A6H1Z8R1_9ZZZZ</name>
<accession>A0A6H1Z8R1</accession>
<gene>
    <name evidence="1" type="ORF">TM448A00064_0021</name>
    <name evidence="2" type="ORF">TM448B00061_0032</name>
</gene>
<dbReference type="AlphaFoldDB" id="A0A6H1Z8R1"/>
<dbReference type="EMBL" id="MT144588">
    <property type="protein sequence ID" value="QJH93412.1"/>
    <property type="molecule type" value="Genomic_DNA"/>
</dbReference>
<dbReference type="InterPro" id="IPR058701">
    <property type="entry name" value="PhiTE_072-like"/>
</dbReference>
<protein>
    <submittedName>
        <fullName evidence="1">Uncharacterized protein</fullName>
    </submittedName>
</protein>
<evidence type="ECO:0000313" key="1">
    <source>
        <dbReference type="EMBL" id="QJA43842.1"/>
    </source>
</evidence>
<proteinExistence type="predicted"/>
<sequence>MDPLVIQDVKSYQVEELRFRFDGWGWANVFLHDWGSRCGELVIHSDWGTFGYVWSGIPDDEDLLTFLIRADCDYLARKLLPGEASKEWDPAGTRSAIVEELLSWKQDGHSGVNLLLKALSRCCWDSGPVLWNEWAPQELHDALNPLSDWICYQPTAQWSILKEGLLPTVKKYLKDRQRKRSSSV</sequence>
<reference evidence="1" key="1">
    <citation type="submission" date="2020-03" db="EMBL/GenBank/DDBJ databases">
        <title>The deep terrestrial virosphere.</title>
        <authorList>
            <person name="Holmfeldt K."/>
            <person name="Nilsson E."/>
            <person name="Simone D."/>
            <person name="Lopez-Fernandez M."/>
            <person name="Wu X."/>
            <person name="de Brujin I."/>
            <person name="Lundin D."/>
            <person name="Andersson A."/>
            <person name="Bertilsson S."/>
            <person name="Dopson M."/>
        </authorList>
    </citation>
    <scope>NUCLEOTIDE SEQUENCE</scope>
    <source>
        <strain evidence="1">TM448A00064</strain>
        <strain evidence="2">TM448B00061</strain>
    </source>
</reference>
<dbReference type="Pfam" id="PF26211">
    <property type="entry name" value="Phage_phiTE_072"/>
    <property type="match status" value="1"/>
</dbReference>
<evidence type="ECO:0000313" key="2">
    <source>
        <dbReference type="EMBL" id="QJH93412.1"/>
    </source>
</evidence>
<dbReference type="EMBL" id="MT143971">
    <property type="protein sequence ID" value="QJA43842.1"/>
    <property type="molecule type" value="Genomic_DNA"/>
</dbReference>